<evidence type="ECO:0000256" key="1">
    <source>
        <dbReference type="ARBA" id="ARBA00010759"/>
    </source>
</evidence>
<gene>
    <name evidence="2" type="primary">def_2</name>
    <name evidence="2" type="ORF">McpAg1_01140</name>
</gene>
<dbReference type="Gene3D" id="3.90.45.10">
    <property type="entry name" value="Peptide deformylase"/>
    <property type="match status" value="1"/>
</dbReference>
<dbReference type="InterPro" id="IPR023635">
    <property type="entry name" value="Peptide_deformylase"/>
</dbReference>
<organism evidence="2 3">
    <name type="scientific">Methanorbis furvi</name>
    <dbReference type="NCBI Taxonomy" id="3028299"/>
    <lineage>
        <taxon>Archaea</taxon>
        <taxon>Methanobacteriati</taxon>
        <taxon>Methanobacteriota</taxon>
        <taxon>Stenosarchaea group</taxon>
        <taxon>Methanomicrobia</taxon>
        <taxon>Methanomicrobiales</taxon>
        <taxon>Methanocorpusculaceae</taxon>
        <taxon>Methanorbis</taxon>
    </lineage>
</organism>
<dbReference type="PIRSF" id="PIRSF004749">
    <property type="entry name" value="Pep_def"/>
    <property type="match status" value="1"/>
</dbReference>
<comment type="caution">
    <text evidence="2">The sequence shown here is derived from an EMBL/GenBank/DDBJ whole genome shotgun (WGS) entry which is preliminary data.</text>
</comment>
<dbReference type="NCBIfam" id="NF001159">
    <property type="entry name" value="PRK00150.1-3"/>
    <property type="match status" value="1"/>
</dbReference>
<dbReference type="AlphaFoldDB" id="A0AAE4MBH6"/>
<dbReference type="PANTHER" id="PTHR10458">
    <property type="entry name" value="PEPTIDE DEFORMYLASE"/>
    <property type="match status" value="1"/>
</dbReference>
<keyword evidence="3" id="KW-1185">Reference proteome</keyword>
<accession>A0AAE4MBH6</accession>
<dbReference type="Proteomes" id="UP001273136">
    <property type="component" value="Unassembled WGS sequence"/>
</dbReference>
<dbReference type="PRINTS" id="PR01576">
    <property type="entry name" value="PDEFORMYLASE"/>
</dbReference>
<dbReference type="EC" id="3.5.1.88" evidence="2"/>
<name>A0AAE4MBH6_9EURY</name>
<dbReference type="HAMAP" id="MF_00163">
    <property type="entry name" value="Pep_deformylase"/>
    <property type="match status" value="1"/>
</dbReference>
<proteinExistence type="inferred from homology"/>
<protein>
    <submittedName>
        <fullName evidence="2">Peptide deformylase</fullName>
        <ecNumber evidence="2">3.5.1.88</ecNumber>
    </submittedName>
</protein>
<dbReference type="SUPFAM" id="SSF56420">
    <property type="entry name" value="Peptide deformylase"/>
    <property type="match status" value="1"/>
</dbReference>
<dbReference type="GO" id="GO:0042586">
    <property type="term" value="F:peptide deformylase activity"/>
    <property type="evidence" value="ECO:0007669"/>
    <property type="project" value="UniProtKB-EC"/>
</dbReference>
<evidence type="ECO:0000313" key="3">
    <source>
        <dbReference type="Proteomes" id="UP001273136"/>
    </source>
</evidence>
<dbReference type="PANTHER" id="PTHR10458:SF22">
    <property type="entry name" value="PEPTIDE DEFORMYLASE"/>
    <property type="match status" value="1"/>
</dbReference>
<dbReference type="EMBL" id="JAWDKA010000001">
    <property type="protein sequence ID" value="MDV0440937.1"/>
    <property type="molecule type" value="Genomic_DNA"/>
</dbReference>
<sequence>MISAVQYIPYMRVYIYGETVLSAGCTPVDAITPELVQQLEEMVPFMRNSRGVGLAAPQIGVPQRFFVMDAGDKLRKVINPEILSAGNSTSEMEEGCLSIPGVHKKVRRPKRILVRYQNETGETIEEELKDFPARVFQHEYDHLDGVLFVDRLTPIARKMVARDLERLAGEKAE</sequence>
<dbReference type="Pfam" id="PF01327">
    <property type="entry name" value="Pep_deformylase"/>
    <property type="match status" value="1"/>
</dbReference>
<dbReference type="InterPro" id="IPR036821">
    <property type="entry name" value="Peptide_deformylase_sf"/>
</dbReference>
<dbReference type="CDD" id="cd00487">
    <property type="entry name" value="Pep_deformylase"/>
    <property type="match status" value="1"/>
</dbReference>
<keyword evidence="2" id="KW-0378">Hydrolase</keyword>
<dbReference type="NCBIfam" id="TIGR00079">
    <property type="entry name" value="pept_deformyl"/>
    <property type="match status" value="1"/>
</dbReference>
<evidence type="ECO:0000313" key="2">
    <source>
        <dbReference type="EMBL" id="MDV0440937.1"/>
    </source>
</evidence>
<comment type="similarity">
    <text evidence="1">Belongs to the polypeptide deformylase family.</text>
</comment>
<reference evidence="2" key="1">
    <citation type="submission" date="2023-06" db="EMBL/GenBank/DDBJ databases">
        <title>Genome sequence of Methancorpusculaceae sp. Ag1.</title>
        <authorList>
            <person name="Protasov E."/>
            <person name="Platt K."/>
            <person name="Poehlein A."/>
            <person name="Daniel R."/>
            <person name="Brune A."/>
        </authorList>
    </citation>
    <scope>NUCLEOTIDE SEQUENCE</scope>
    <source>
        <strain evidence="2">Ag1</strain>
    </source>
</reference>